<comment type="caution">
    <text evidence="2">The sequence shown here is derived from an EMBL/GenBank/DDBJ whole genome shotgun (WGS) entry which is preliminary data.</text>
</comment>
<accession>A0A8J5IMF6</accession>
<dbReference type="EMBL" id="JAENGY010000784">
    <property type="protein sequence ID" value="KAG6956675.1"/>
    <property type="molecule type" value="Genomic_DNA"/>
</dbReference>
<feature type="region of interest" description="Disordered" evidence="1">
    <location>
        <begin position="75"/>
        <end position="97"/>
    </location>
</feature>
<name>A0A8J5IMF6_9STRA</name>
<evidence type="ECO:0000313" key="3">
    <source>
        <dbReference type="Proteomes" id="UP000709295"/>
    </source>
</evidence>
<proteinExistence type="predicted"/>
<gene>
    <name evidence="2" type="ORF">JG688_00011328</name>
</gene>
<dbReference type="Proteomes" id="UP000709295">
    <property type="component" value="Unassembled WGS sequence"/>
</dbReference>
<protein>
    <submittedName>
        <fullName evidence="2">Uncharacterized protein</fullName>
    </submittedName>
</protein>
<evidence type="ECO:0000256" key="1">
    <source>
        <dbReference type="SAM" id="MobiDB-lite"/>
    </source>
</evidence>
<sequence length="97" mass="10342">MGDEDKTRGHDDTPSSAMAWATFDARRSGRTCAVGAAMPAANTASSGCCVWHTTSYAATLSYRWRSTQSIFAREANNDQCSQDPPPSMGARSCGYAP</sequence>
<evidence type="ECO:0000313" key="2">
    <source>
        <dbReference type="EMBL" id="KAG6956675.1"/>
    </source>
</evidence>
<keyword evidence="3" id="KW-1185">Reference proteome</keyword>
<dbReference type="AlphaFoldDB" id="A0A8J5IMF6"/>
<organism evidence="2 3">
    <name type="scientific">Phytophthora aleatoria</name>
    <dbReference type="NCBI Taxonomy" id="2496075"/>
    <lineage>
        <taxon>Eukaryota</taxon>
        <taxon>Sar</taxon>
        <taxon>Stramenopiles</taxon>
        <taxon>Oomycota</taxon>
        <taxon>Peronosporomycetes</taxon>
        <taxon>Peronosporales</taxon>
        <taxon>Peronosporaceae</taxon>
        <taxon>Phytophthora</taxon>
    </lineage>
</organism>
<reference evidence="2" key="1">
    <citation type="submission" date="2021-01" db="EMBL/GenBank/DDBJ databases">
        <title>Phytophthora aleatoria, a newly-described species from Pinus radiata is distinct from Phytophthora cactorum isolates based on comparative genomics.</title>
        <authorList>
            <person name="Mcdougal R."/>
            <person name="Panda P."/>
            <person name="Williams N."/>
            <person name="Studholme D.J."/>
        </authorList>
    </citation>
    <scope>NUCLEOTIDE SEQUENCE</scope>
    <source>
        <strain evidence="2">NZFS 4037</strain>
    </source>
</reference>